<organism evidence="1 2">
    <name type="scientific">Lujinxingia sediminis</name>
    <dbReference type="NCBI Taxonomy" id="2480984"/>
    <lineage>
        <taxon>Bacteria</taxon>
        <taxon>Deltaproteobacteria</taxon>
        <taxon>Bradymonadales</taxon>
        <taxon>Lujinxingiaceae</taxon>
        <taxon>Lujinxingia</taxon>
    </lineage>
</organism>
<dbReference type="SUPFAM" id="SSF48295">
    <property type="entry name" value="TrpR-like"/>
    <property type="match status" value="1"/>
</dbReference>
<dbReference type="Gene3D" id="1.10.10.10">
    <property type="entry name" value="Winged helix-like DNA-binding domain superfamily/Winged helix DNA-binding domain"/>
    <property type="match status" value="1"/>
</dbReference>
<dbReference type="Proteomes" id="UP000282926">
    <property type="component" value="Unassembled WGS sequence"/>
</dbReference>
<evidence type="ECO:0000313" key="2">
    <source>
        <dbReference type="Proteomes" id="UP000282926"/>
    </source>
</evidence>
<keyword evidence="2" id="KW-1185">Reference proteome</keyword>
<evidence type="ECO:0008006" key="3">
    <source>
        <dbReference type="Google" id="ProtNLM"/>
    </source>
</evidence>
<protein>
    <recommendedName>
        <fullName evidence="3">Transposase</fullName>
    </recommendedName>
</protein>
<dbReference type="RefSeq" id="WP_127780080.1">
    <property type="nucleotide sequence ID" value="NZ_SADD01000004.1"/>
</dbReference>
<reference evidence="1 2" key="1">
    <citation type="submission" date="2019-01" db="EMBL/GenBank/DDBJ databases">
        <title>Lujinxingia litoralis gen. nov., sp. nov. and Lujinxingia sediminis gen. nov., sp. nov., new members in the order Bradymonadales, isolated from coastal sediment.</title>
        <authorList>
            <person name="Li C.-M."/>
        </authorList>
    </citation>
    <scope>NUCLEOTIDE SEQUENCE [LARGE SCALE GENOMIC DNA]</scope>
    <source>
        <strain evidence="1 2">SEH01</strain>
    </source>
</reference>
<accession>A0ABY0CSY3</accession>
<comment type="caution">
    <text evidence="1">The sequence shown here is derived from an EMBL/GenBank/DDBJ whole genome shotgun (WGS) entry which is preliminary data.</text>
</comment>
<evidence type="ECO:0000313" key="1">
    <source>
        <dbReference type="EMBL" id="RVU44712.1"/>
    </source>
</evidence>
<dbReference type="InterPro" id="IPR010921">
    <property type="entry name" value="Trp_repressor/repl_initiator"/>
</dbReference>
<dbReference type="EMBL" id="SADD01000004">
    <property type="protein sequence ID" value="RVU44712.1"/>
    <property type="molecule type" value="Genomic_DNA"/>
</dbReference>
<sequence length="73" mass="7976">MSEELPEDIKRWTSKRRTALVLQIIRGETTVNVAARQYSAPPDNQTTLMTMVPGQAKPVRIGLGVGQDVGLKG</sequence>
<proteinExistence type="predicted"/>
<dbReference type="InterPro" id="IPR036388">
    <property type="entry name" value="WH-like_DNA-bd_sf"/>
</dbReference>
<gene>
    <name evidence="1" type="ORF">EA187_09215</name>
</gene>
<name>A0ABY0CSY3_9DELT</name>